<evidence type="ECO:0000256" key="1">
    <source>
        <dbReference type="SAM" id="Coils"/>
    </source>
</evidence>
<organism evidence="4 5">
    <name type="scientific">Rhodosorus marinus</name>
    <dbReference type="NCBI Taxonomy" id="101924"/>
    <lineage>
        <taxon>Eukaryota</taxon>
        <taxon>Rhodophyta</taxon>
        <taxon>Stylonematophyceae</taxon>
        <taxon>Stylonematales</taxon>
        <taxon>Stylonemataceae</taxon>
        <taxon>Rhodosorus</taxon>
    </lineage>
</organism>
<evidence type="ECO:0000313" key="4">
    <source>
        <dbReference type="EMBL" id="KAJ8906114.1"/>
    </source>
</evidence>
<dbReference type="Gene3D" id="3.80.10.10">
    <property type="entry name" value="Ribonuclease Inhibitor"/>
    <property type="match status" value="2"/>
</dbReference>
<dbReference type="GO" id="GO:0005096">
    <property type="term" value="F:GTPase activator activity"/>
    <property type="evidence" value="ECO:0007669"/>
    <property type="project" value="InterPro"/>
</dbReference>
<dbReference type="Pfam" id="PF13516">
    <property type="entry name" value="LRR_6"/>
    <property type="match status" value="2"/>
</dbReference>
<sequence length="601" mass="64564">MYIRSWSGKRARSSGLAKRLKSGGLSEVLIGEGGGGEELGGHIFRDGVMAGDFGSRRFVLGGGKEMMDSMKTVEALSPLRKDNGPLFTKISFSGKSFNADAGKAAEAALNSLVMRLESRGSVGITEIDFGAVTDGQRDDVALEVLMALSRALATSRSIVHIDLGNNSLGENGLMACGKLLLDKPNLRRLYLNNNGLNEDAARFLKQTYRGTLKFEILHFQNNLLESAGAVQLSHIINASPALEELVVSSCRIGRVGAMALGQALRSKKKLVYLDVSDNIFGEEGGETLAVALRDQTKLRVVNLRETSLRDRGISGVADALEASSAVLEVLDLSANEATSKSCSAIAECVRKSKKLRSLLLDENAIGSRGALTVVQALSPDTHPDLEVVSLAANGISGATAEDICRICMALPKLTRLELDANRIDPKDVQILLDLCGGRLGDMGDNVPRVDGEQSSANTMSDVSSRLDNSKISTTAIVADNSEESRDELLNSARSIKDELLSVKQELSSYSRIKAEEFSSLQQSRAESESSEQRRSAGSMRRSLNTRSMASEPVIEKKMDALSTGRSVFVATVSNVLIIIFLVSLVVAIQLTSENCFYIRPV</sequence>
<dbReference type="PANTHER" id="PTHR46761">
    <property type="entry name" value="RAN GTPASE-ACTIVATING PROTEIN 1"/>
    <property type="match status" value="1"/>
</dbReference>
<gene>
    <name evidence="4" type="ORF">NDN08_002613</name>
</gene>
<feature type="compositionally biased region" description="Polar residues" evidence="2">
    <location>
        <begin position="452"/>
        <end position="465"/>
    </location>
</feature>
<dbReference type="EMBL" id="JAMWBK010000004">
    <property type="protein sequence ID" value="KAJ8906114.1"/>
    <property type="molecule type" value="Genomic_DNA"/>
</dbReference>
<evidence type="ECO:0000313" key="5">
    <source>
        <dbReference type="Proteomes" id="UP001157974"/>
    </source>
</evidence>
<dbReference type="SUPFAM" id="SSF52047">
    <property type="entry name" value="RNI-like"/>
    <property type="match status" value="1"/>
</dbReference>
<name>A0AAV8UVN6_9RHOD</name>
<dbReference type="Proteomes" id="UP001157974">
    <property type="component" value="Unassembled WGS sequence"/>
</dbReference>
<keyword evidence="3" id="KW-1133">Transmembrane helix</keyword>
<keyword evidence="5" id="KW-1185">Reference proteome</keyword>
<proteinExistence type="predicted"/>
<dbReference type="PANTHER" id="PTHR46761:SF2">
    <property type="entry name" value="RAN GTPASE-ACTIVATING PROTEIN 1"/>
    <property type="match status" value="1"/>
</dbReference>
<feature type="coiled-coil region" evidence="1">
    <location>
        <begin position="478"/>
        <end position="505"/>
    </location>
</feature>
<evidence type="ECO:0008006" key="6">
    <source>
        <dbReference type="Google" id="ProtNLM"/>
    </source>
</evidence>
<dbReference type="AlphaFoldDB" id="A0AAV8UVN6"/>
<evidence type="ECO:0000256" key="3">
    <source>
        <dbReference type="SAM" id="Phobius"/>
    </source>
</evidence>
<dbReference type="SMART" id="SM00368">
    <property type="entry name" value="LRR_RI"/>
    <property type="match status" value="8"/>
</dbReference>
<comment type="caution">
    <text evidence="4">The sequence shown here is derived from an EMBL/GenBank/DDBJ whole genome shotgun (WGS) entry which is preliminary data.</text>
</comment>
<reference evidence="4 5" key="1">
    <citation type="journal article" date="2023" name="Nat. Commun.">
        <title>Origin of minicircular mitochondrial genomes in red algae.</title>
        <authorList>
            <person name="Lee Y."/>
            <person name="Cho C.H."/>
            <person name="Lee Y.M."/>
            <person name="Park S.I."/>
            <person name="Yang J.H."/>
            <person name="West J.A."/>
            <person name="Bhattacharya D."/>
            <person name="Yoon H.S."/>
        </authorList>
    </citation>
    <scope>NUCLEOTIDE SEQUENCE [LARGE SCALE GENOMIC DNA]</scope>
    <source>
        <strain evidence="4 5">CCMP1338</strain>
        <tissue evidence="4">Whole cell</tissue>
    </source>
</reference>
<feature type="transmembrane region" description="Helical" evidence="3">
    <location>
        <begin position="567"/>
        <end position="590"/>
    </location>
</feature>
<feature type="region of interest" description="Disordered" evidence="2">
    <location>
        <begin position="520"/>
        <end position="549"/>
    </location>
</feature>
<keyword evidence="3" id="KW-0472">Membrane</keyword>
<evidence type="ECO:0000256" key="2">
    <source>
        <dbReference type="SAM" id="MobiDB-lite"/>
    </source>
</evidence>
<feature type="compositionally biased region" description="Basic and acidic residues" evidence="2">
    <location>
        <begin position="525"/>
        <end position="534"/>
    </location>
</feature>
<dbReference type="InterPro" id="IPR032675">
    <property type="entry name" value="LRR_dom_sf"/>
</dbReference>
<feature type="region of interest" description="Disordered" evidence="2">
    <location>
        <begin position="445"/>
        <end position="465"/>
    </location>
</feature>
<protein>
    <recommendedName>
        <fullName evidence="6">WPP domain-containing protein</fullName>
    </recommendedName>
</protein>
<dbReference type="InterPro" id="IPR045203">
    <property type="entry name" value="RanGAP1/2"/>
</dbReference>
<keyword evidence="3" id="KW-0812">Transmembrane</keyword>
<dbReference type="InterPro" id="IPR001611">
    <property type="entry name" value="Leu-rich_rpt"/>
</dbReference>
<keyword evidence="1" id="KW-0175">Coiled coil</keyword>
<accession>A0AAV8UVN6</accession>